<dbReference type="GO" id="GO:0004518">
    <property type="term" value="F:nuclease activity"/>
    <property type="evidence" value="ECO:0007669"/>
    <property type="project" value="InterPro"/>
</dbReference>
<dbReference type="InterPro" id="IPR027417">
    <property type="entry name" value="P-loop_NTPase"/>
</dbReference>
<dbReference type="SMART" id="SM00891">
    <property type="entry name" value="ERCC4"/>
    <property type="match status" value="1"/>
</dbReference>
<dbReference type="PANTHER" id="PTHR14025">
    <property type="entry name" value="FANCONI ANEMIA GROUP M FANCM FAMILY MEMBER"/>
    <property type="match status" value="1"/>
</dbReference>
<dbReference type="GO" id="GO:0043138">
    <property type="term" value="F:3'-5' DNA helicase activity"/>
    <property type="evidence" value="ECO:0007669"/>
    <property type="project" value="InterPro"/>
</dbReference>
<dbReference type="PANTHER" id="PTHR14025:SF20">
    <property type="entry name" value="FANCONI ANEMIA GROUP M PROTEIN"/>
    <property type="match status" value="1"/>
</dbReference>
<dbReference type="Pfam" id="PF00270">
    <property type="entry name" value="DEAD"/>
    <property type="match status" value="1"/>
</dbReference>
<dbReference type="InterPro" id="IPR011545">
    <property type="entry name" value="DEAD/DEAH_box_helicase_dom"/>
</dbReference>
<dbReference type="GO" id="GO:0009378">
    <property type="term" value="F:four-way junction helicase activity"/>
    <property type="evidence" value="ECO:0007669"/>
    <property type="project" value="TreeGrafter"/>
</dbReference>
<dbReference type="EC" id="3.6.4.12" evidence="3"/>
<evidence type="ECO:0000256" key="7">
    <source>
        <dbReference type="ARBA" id="ARBA00022840"/>
    </source>
</evidence>
<evidence type="ECO:0000256" key="9">
    <source>
        <dbReference type="SAM" id="MobiDB-lite"/>
    </source>
</evidence>
<keyword evidence="5" id="KW-0378">Hydrolase</keyword>
<feature type="compositionally biased region" description="Polar residues" evidence="9">
    <location>
        <begin position="1476"/>
        <end position="1485"/>
    </location>
</feature>
<dbReference type="CDD" id="cd20075">
    <property type="entry name" value="XPF_nuclease_XPF_arch"/>
    <property type="match status" value="1"/>
</dbReference>
<evidence type="ECO:0000256" key="6">
    <source>
        <dbReference type="ARBA" id="ARBA00022806"/>
    </source>
</evidence>
<evidence type="ECO:0000259" key="11">
    <source>
        <dbReference type="PROSITE" id="PS51194"/>
    </source>
</evidence>
<dbReference type="GO" id="GO:0016787">
    <property type="term" value="F:hydrolase activity"/>
    <property type="evidence" value="ECO:0007669"/>
    <property type="project" value="UniProtKB-KW"/>
</dbReference>
<dbReference type="GO" id="GO:0005634">
    <property type="term" value="C:nucleus"/>
    <property type="evidence" value="ECO:0007669"/>
    <property type="project" value="UniProtKB-SubCell"/>
</dbReference>
<proteinExistence type="inferred from homology"/>
<comment type="subcellular location">
    <subcellularLocation>
        <location evidence="1">Nucleus</location>
    </subcellularLocation>
</comment>
<dbReference type="GO" id="GO:0036297">
    <property type="term" value="P:interstrand cross-link repair"/>
    <property type="evidence" value="ECO:0007669"/>
    <property type="project" value="UniProtKB-ARBA"/>
</dbReference>
<dbReference type="PROSITE" id="PS51192">
    <property type="entry name" value="HELICASE_ATP_BIND_1"/>
    <property type="match status" value="1"/>
</dbReference>
<dbReference type="InterPro" id="IPR039686">
    <property type="entry name" value="FANCM/Mph1-like_ID"/>
</dbReference>
<dbReference type="GO" id="GO:0005524">
    <property type="term" value="F:ATP binding"/>
    <property type="evidence" value="ECO:0007669"/>
    <property type="project" value="UniProtKB-KW"/>
</dbReference>
<dbReference type="Gene3D" id="3.40.50.10130">
    <property type="match status" value="1"/>
</dbReference>
<feature type="domain" description="Helicase ATP-binding" evidence="10">
    <location>
        <begin position="140"/>
        <end position="305"/>
    </location>
</feature>
<name>A0A507FMT1_9FUNG</name>
<dbReference type="SMART" id="SM00490">
    <property type="entry name" value="HELICc"/>
    <property type="match status" value="1"/>
</dbReference>
<dbReference type="GO" id="GO:0000400">
    <property type="term" value="F:four-way junction DNA binding"/>
    <property type="evidence" value="ECO:0007669"/>
    <property type="project" value="TreeGrafter"/>
</dbReference>
<evidence type="ECO:0000256" key="5">
    <source>
        <dbReference type="ARBA" id="ARBA00022801"/>
    </source>
</evidence>
<evidence type="ECO:0000313" key="13">
    <source>
        <dbReference type="Proteomes" id="UP000320333"/>
    </source>
</evidence>
<dbReference type="InterPro" id="IPR044749">
    <property type="entry name" value="FANCM_DEXDc"/>
</dbReference>
<evidence type="ECO:0000259" key="10">
    <source>
        <dbReference type="PROSITE" id="PS51192"/>
    </source>
</evidence>
<keyword evidence="4" id="KW-0547">Nucleotide-binding</keyword>
<dbReference type="InterPro" id="IPR001650">
    <property type="entry name" value="Helicase_C-like"/>
</dbReference>
<accession>A0A507FMT1</accession>
<keyword evidence="8" id="KW-0539">Nucleus</keyword>
<feature type="region of interest" description="Disordered" evidence="9">
    <location>
        <begin position="1370"/>
        <end position="1486"/>
    </location>
</feature>
<dbReference type="CDD" id="cd18033">
    <property type="entry name" value="DEXDc_FANCM"/>
    <property type="match status" value="1"/>
</dbReference>
<organism evidence="12 13">
    <name type="scientific">Chytriomyces confervae</name>
    <dbReference type="NCBI Taxonomy" id="246404"/>
    <lineage>
        <taxon>Eukaryota</taxon>
        <taxon>Fungi</taxon>
        <taxon>Fungi incertae sedis</taxon>
        <taxon>Chytridiomycota</taxon>
        <taxon>Chytridiomycota incertae sedis</taxon>
        <taxon>Chytridiomycetes</taxon>
        <taxon>Chytridiales</taxon>
        <taxon>Chytriomycetaceae</taxon>
        <taxon>Chytriomyces</taxon>
    </lineage>
</organism>
<dbReference type="GO" id="GO:0045003">
    <property type="term" value="P:double-strand break repair via synthesis-dependent strand annealing"/>
    <property type="evidence" value="ECO:0007669"/>
    <property type="project" value="TreeGrafter"/>
</dbReference>
<dbReference type="STRING" id="246404.A0A507FMT1"/>
<feature type="region of interest" description="Disordered" evidence="9">
    <location>
        <begin position="1157"/>
        <end position="1184"/>
    </location>
</feature>
<dbReference type="Pfam" id="PF16783">
    <property type="entry name" value="FANCM-MHF_bd"/>
    <property type="match status" value="1"/>
</dbReference>
<protein>
    <recommendedName>
        <fullName evidence="3">DNA helicase</fullName>
        <ecNumber evidence="3">3.6.4.12</ecNumber>
    </recommendedName>
</protein>
<dbReference type="Proteomes" id="UP000320333">
    <property type="component" value="Unassembled WGS sequence"/>
</dbReference>
<sequence>MPDEEFEFDDDFDAATLKAIEASLKMAPVNTAATSSSMPQPVAPKRQLTLFEALGGNPSKVSTPSATSASRPAPAKKNAQRPANTLDSFVSHSAHNNAILDDPNAPISSLVPHTHAINGAALKSWLYPTNCPVREYQFNVIQASMFQNTLVALPTGLGKTFIAAVVMVRWFPESKIVFMAPTKPLVAQQIEACYKITGIPQEVTDEMTGNANPEARRRSWATKRVFFLTPQVMQNDLNRDSCPADKVVLVVIDEAHKASGKHAYCEVVRMLSEAGAAFRVLALTATPGSDVKTVQNVIENLHISKIEIRTEDSLDIKPYTHERNLCVEVIKPSPDIMAIGDLFKRVMAPYLKRLNDARAFYGNDLACISRFMLMKAREEYKRKNPGASNDPRRFQIEADFSLCISLCESYTHLLQIGIHMFLVEIENYIGDSMDPQAKVSKTKERLLQNPDFVAMLKKARSHIQTPGSVSHPKLTVLVEAVVGHFRDHTAAVNRGERDWETRVMVFSNFRESVSEIKQALSNHEPLVKVMSFVGQSSGKKGGMKGCTQKEQLELIQTFQRGGYNVLVATCIGEEGLDIGDVDLIVCFDAQNSPIRMLQRMGRTGRKRDGKVVLLLSEGKEEEAHRRSQIQYKTVQKAIIEGQGAKLKMYAVEDKDRLFPKGVRPDCVKENLEIQAFDIKKKSIGGIVGGTIKAAKAAAASTAIANVRTVSNAGNQSSGPYLNSANQQEYDEQIWSVQTAAALKKMPSLSACLVWQTMQLPTFKVQSSSLSRGFVNIMQMTELLAADEDQSKEDEQCRRWTSHLDMDDRDTIDSLRRSGRKWRTQVKLDVPEIPHNPLVETNSSNTRREPTIRQRVKGKITAISSHNNIQSIANSDSESDDDLLDSNAVIHGKKRHRKNHVGLDPFRAKNYEEESITPVKAPEILPYEDEWEQLPQDELPEDFGPADEFSVAHDPSEDFDLEFQRDNDLFKMPESPPKFVVPSPKETVDEKTEYFEFDDDGVDYEAIADDILHVEYKHGTPLRSATVAHLNGKPSGCDILVSETPVVRNRTYRINSPDDSDNIRIPETPASERYKLPLGVPVLIVPNSPEMQHEESYEAPIAMLSKSADPTWPQNPYCFAKGPRDRPRVFVEWPTFEEKEVSDGATGAKTVKGKIQGNLHHPISDQSGPNSDIPEIAPNPESSREIKIPSEPEMLVIEDEFDHFEDSGMLDNIAYFDSVMANELELSSKTIDSPFAKPSPKPRIPAPDSNAFAKPFPVSRDPSQRPKPNPAFSDFSSPIVVKRAPAPPANAPSGFSSPMESQMPFVRRPQQQRGNYVARSDALDDEDDIFQDTKPGKLRRKRSLGTQGLLEDMFDQPSSELDFINEEEDDFGFDDETIGPVNPTPVAIKNVRQRLKKKPRKAPKARGFEQVITSRVQEPNSSKKSRRAPRADVNRDQIQNFLDDEVEVSENENDSGDESEEDDDGGDLDGFVVGDQSFGTSQSFSAESPGVSMYHRAINGKPSRESLALEGMLSKYRRIEESRKLRHTREEWEGFPTQLDAGADAVEFYDDDELADFVVDDDEVEFLKPSKKRRTEKPKDKARDAAAAEAEVKILPNTNGFPTAMTPISRAIIQLPSSDAKSFALEGPSPVHNPDLFSKHQKDLLFLDPGGDHNPHVEKLRALVDDDRLTILVDNREIKSGVTSVLKNKHKCRLEFRQLAAGDYILSNRVAIERKSKSDLLQSAYSKRIYEQIDLISKMYSKPYLLIEMDSAPEESITARNQFEGLVASFIRQSINVIFSNSRDDTARLISEIALSEARQGMRIKIPTHLPDKSVGAMAFLMSIPGVSDATCFEIMQPDRFANLRVFLKSDENELLQKIPGMTKTRAKQIVDYLKRCFDEKDSFGIGV</sequence>
<dbReference type="OrthoDB" id="164902at2759"/>
<dbReference type="InterPro" id="IPR031879">
    <property type="entry name" value="FANCM-MHF-bd"/>
</dbReference>
<feature type="compositionally biased region" description="Basic residues" evidence="9">
    <location>
        <begin position="1390"/>
        <end position="1403"/>
    </location>
</feature>
<dbReference type="FunFam" id="3.40.50.300:FF:000861">
    <property type="entry name" value="Fanconi anemia, complementation group M"/>
    <property type="match status" value="1"/>
</dbReference>
<comment type="caution">
    <text evidence="12">The sequence shown here is derived from an EMBL/GenBank/DDBJ whole genome shotgun (WGS) entry which is preliminary data.</text>
</comment>
<feature type="region of interest" description="Disordered" evidence="9">
    <location>
        <begin position="1230"/>
        <end position="1343"/>
    </location>
</feature>
<evidence type="ECO:0000256" key="8">
    <source>
        <dbReference type="ARBA" id="ARBA00023242"/>
    </source>
</evidence>
<evidence type="ECO:0000256" key="2">
    <source>
        <dbReference type="ARBA" id="ARBA00009889"/>
    </source>
</evidence>
<keyword evidence="13" id="KW-1185">Reference proteome</keyword>
<dbReference type="InterPro" id="IPR006166">
    <property type="entry name" value="ERCC4_domain"/>
</dbReference>
<feature type="compositionally biased region" description="Polar residues" evidence="9">
    <location>
        <begin position="1410"/>
        <end position="1421"/>
    </location>
</feature>
<dbReference type="Pfam" id="PF00271">
    <property type="entry name" value="Helicase_C"/>
    <property type="match status" value="1"/>
</dbReference>
<dbReference type="InterPro" id="IPR011335">
    <property type="entry name" value="Restrct_endonuc-II-like"/>
</dbReference>
<dbReference type="SMART" id="SM00487">
    <property type="entry name" value="DEXDc"/>
    <property type="match status" value="1"/>
</dbReference>
<dbReference type="SUPFAM" id="SSF52980">
    <property type="entry name" value="Restriction endonuclease-like"/>
    <property type="match status" value="1"/>
</dbReference>
<dbReference type="Gene3D" id="3.40.50.300">
    <property type="entry name" value="P-loop containing nucleotide triphosphate hydrolases"/>
    <property type="match status" value="2"/>
</dbReference>
<evidence type="ECO:0000256" key="4">
    <source>
        <dbReference type="ARBA" id="ARBA00022741"/>
    </source>
</evidence>
<dbReference type="CDD" id="cd18801">
    <property type="entry name" value="SF2_C_FANCM_Hef"/>
    <property type="match status" value="1"/>
</dbReference>
<comment type="similarity">
    <text evidence="2">Belongs to the DEAD box helicase family. DEAH subfamily. FANCM sub-subfamily.</text>
</comment>
<reference evidence="12 13" key="1">
    <citation type="journal article" date="2019" name="Sci. Rep.">
        <title>Comparative genomics of chytrid fungi reveal insights into the obligate biotrophic and pathogenic lifestyle of Synchytrium endobioticum.</title>
        <authorList>
            <person name="van de Vossenberg B.T.L.H."/>
            <person name="Warris S."/>
            <person name="Nguyen H.D.T."/>
            <person name="van Gent-Pelzer M.P.E."/>
            <person name="Joly D.L."/>
            <person name="van de Geest H.C."/>
            <person name="Bonants P.J.M."/>
            <person name="Smith D.S."/>
            <person name="Levesque C.A."/>
            <person name="van der Lee T.A.J."/>
        </authorList>
    </citation>
    <scope>NUCLEOTIDE SEQUENCE [LARGE SCALE GENOMIC DNA]</scope>
    <source>
        <strain evidence="12 13">CBS 675.73</strain>
    </source>
</reference>
<dbReference type="EMBL" id="QEAP01000018">
    <property type="protein sequence ID" value="TPX77543.1"/>
    <property type="molecule type" value="Genomic_DNA"/>
</dbReference>
<feature type="compositionally biased region" description="Low complexity" evidence="9">
    <location>
        <begin position="62"/>
        <end position="75"/>
    </location>
</feature>
<evidence type="ECO:0000256" key="1">
    <source>
        <dbReference type="ARBA" id="ARBA00004123"/>
    </source>
</evidence>
<keyword evidence="7" id="KW-0067">ATP-binding</keyword>
<dbReference type="Gene3D" id="1.20.1320.20">
    <property type="entry name" value="hef helicase domain"/>
    <property type="match status" value="1"/>
</dbReference>
<dbReference type="SUPFAM" id="SSF52540">
    <property type="entry name" value="P-loop containing nucleoside triphosphate hydrolases"/>
    <property type="match status" value="1"/>
</dbReference>
<dbReference type="Gene3D" id="1.10.150.20">
    <property type="entry name" value="5' to 3' exonuclease, C-terminal subdomain"/>
    <property type="match status" value="1"/>
</dbReference>
<keyword evidence="6" id="KW-0347">Helicase</keyword>
<evidence type="ECO:0000313" key="12">
    <source>
        <dbReference type="EMBL" id="TPX77543.1"/>
    </source>
</evidence>
<dbReference type="InterPro" id="IPR014001">
    <property type="entry name" value="Helicase_ATP-bd"/>
</dbReference>
<dbReference type="CDD" id="cd12091">
    <property type="entry name" value="FANCM_ID"/>
    <property type="match status" value="1"/>
</dbReference>
<feature type="compositionally biased region" description="Acidic residues" evidence="9">
    <location>
        <begin position="1441"/>
        <end position="1466"/>
    </location>
</feature>
<feature type="region of interest" description="Disordered" evidence="9">
    <location>
        <begin position="30"/>
        <end position="82"/>
    </location>
</feature>
<dbReference type="PROSITE" id="PS51194">
    <property type="entry name" value="HELICASE_CTER"/>
    <property type="match status" value="1"/>
</dbReference>
<dbReference type="Pfam" id="PF02732">
    <property type="entry name" value="ERCC4"/>
    <property type="match status" value="1"/>
</dbReference>
<evidence type="ECO:0000256" key="3">
    <source>
        <dbReference type="ARBA" id="ARBA00012551"/>
    </source>
</evidence>
<gene>
    <name evidence="12" type="ORF">CcCBS67573_g01176</name>
</gene>
<feature type="domain" description="Helicase C-terminal" evidence="11">
    <location>
        <begin position="484"/>
        <end position="652"/>
    </location>
</feature>